<evidence type="ECO:0000259" key="2">
    <source>
        <dbReference type="Pfam" id="PF00984"/>
    </source>
</evidence>
<dbReference type="AlphaFoldDB" id="A0A1G2P0H5"/>
<dbReference type="InterPro" id="IPR001732">
    <property type="entry name" value="UDP-Glc/GDP-Man_DH_N"/>
</dbReference>
<dbReference type="PANTHER" id="PTHR43750">
    <property type="entry name" value="UDP-GLUCOSE 6-DEHYDROGENASE TUAD"/>
    <property type="match status" value="1"/>
</dbReference>
<dbReference type="SUPFAM" id="SSF51735">
    <property type="entry name" value="NAD(P)-binding Rossmann-fold domains"/>
    <property type="match status" value="1"/>
</dbReference>
<dbReference type="InterPro" id="IPR008927">
    <property type="entry name" value="6-PGluconate_DH-like_C_sf"/>
</dbReference>
<gene>
    <name evidence="4" type="ORF">A3G52_03365</name>
</gene>
<evidence type="ECO:0000313" key="4">
    <source>
        <dbReference type="EMBL" id="OHA41847.1"/>
    </source>
</evidence>
<proteinExistence type="inferred from homology"/>
<feature type="domain" description="UDP-glucose/GDP-mannose dehydrogenase dimerisation" evidence="2">
    <location>
        <begin position="164"/>
        <end position="244"/>
    </location>
</feature>
<evidence type="ECO:0000259" key="3">
    <source>
        <dbReference type="Pfam" id="PF03721"/>
    </source>
</evidence>
<evidence type="ECO:0000313" key="5">
    <source>
        <dbReference type="Proteomes" id="UP000177269"/>
    </source>
</evidence>
<dbReference type="Proteomes" id="UP000177269">
    <property type="component" value="Unassembled WGS sequence"/>
</dbReference>
<dbReference type="Pfam" id="PF03721">
    <property type="entry name" value="UDPG_MGDP_dh_N"/>
    <property type="match status" value="1"/>
</dbReference>
<dbReference type="PANTHER" id="PTHR43750:SF3">
    <property type="entry name" value="UDP-GLUCOSE 6-DEHYDROGENASE TUAD"/>
    <property type="match status" value="1"/>
</dbReference>
<dbReference type="GO" id="GO:0051287">
    <property type="term" value="F:NAD binding"/>
    <property type="evidence" value="ECO:0007669"/>
    <property type="project" value="InterPro"/>
</dbReference>
<name>A0A1G2P0H5_9BACT</name>
<dbReference type="Pfam" id="PF00984">
    <property type="entry name" value="UDPG_MGDP_dh"/>
    <property type="match status" value="1"/>
</dbReference>
<evidence type="ECO:0000256" key="1">
    <source>
        <dbReference type="ARBA" id="ARBA00006601"/>
    </source>
</evidence>
<reference evidence="4 5" key="1">
    <citation type="journal article" date="2016" name="Nat. Commun.">
        <title>Thousands of microbial genomes shed light on interconnected biogeochemical processes in an aquifer system.</title>
        <authorList>
            <person name="Anantharaman K."/>
            <person name="Brown C.T."/>
            <person name="Hug L.A."/>
            <person name="Sharon I."/>
            <person name="Castelle C.J."/>
            <person name="Probst A.J."/>
            <person name="Thomas B.C."/>
            <person name="Singh A."/>
            <person name="Wilkins M.J."/>
            <person name="Karaoz U."/>
            <person name="Brodie E.L."/>
            <person name="Williams K.H."/>
            <person name="Hubbard S.S."/>
            <person name="Banfield J.F."/>
        </authorList>
    </citation>
    <scope>NUCLEOTIDE SEQUENCE [LARGE SCALE GENOMIC DNA]</scope>
</reference>
<feature type="domain" description="UDP-glucose/GDP-mannose dehydrogenase N-terminal" evidence="3">
    <location>
        <begin position="44"/>
        <end position="138"/>
    </location>
</feature>
<comment type="similarity">
    <text evidence="1">Belongs to the UDP-glucose/GDP-mannose dehydrogenase family.</text>
</comment>
<organism evidence="4 5">
    <name type="scientific">Candidatus Taylorbacteria bacterium RIFCSPLOWO2_12_FULL_43_20</name>
    <dbReference type="NCBI Taxonomy" id="1802332"/>
    <lineage>
        <taxon>Bacteria</taxon>
        <taxon>Candidatus Tayloriibacteriota</taxon>
    </lineage>
</organism>
<dbReference type="InterPro" id="IPR013328">
    <property type="entry name" value="6PGD_dom2"/>
</dbReference>
<dbReference type="Gene3D" id="1.10.1040.10">
    <property type="entry name" value="N-(1-d-carboxylethyl)-l-norvaline Dehydrogenase, domain 2"/>
    <property type="match status" value="1"/>
</dbReference>
<sequence length="287" mass="31863">MKKSKLRIGFIGQGWVGKHYADDFERRGFDVVRYSKEEPYAGARDKIKKCDVVFVAVPTPTTPDGFDSSIVSNVLKHVGNGKIAVIKSSLIPGTTEKLQRKYPGIYIVHSPEFLRERSAAEDAASPQRNIIGIPRVSKKYFDVANKVMSVLPKAPFEIVCGSSEAELIKYAGNCFLYTKVVYANILYNLVNVLDLSWEKVRDAVAADSRIGHSHLEPLHGTGRGAGGNCFIKDFAAFTDFYHKTAGDKTGHEALLKLEKKNIELLNESGKDSHLLQLVYGQKKSKKK</sequence>
<accession>A0A1G2P0H5</accession>
<dbReference type="EMBL" id="MHSK01000024">
    <property type="protein sequence ID" value="OHA41847.1"/>
    <property type="molecule type" value="Genomic_DNA"/>
</dbReference>
<dbReference type="InterPro" id="IPR036291">
    <property type="entry name" value="NAD(P)-bd_dom_sf"/>
</dbReference>
<dbReference type="InterPro" id="IPR014026">
    <property type="entry name" value="UDP-Glc/GDP-Man_DH_dimer"/>
</dbReference>
<dbReference type="GO" id="GO:0016616">
    <property type="term" value="F:oxidoreductase activity, acting on the CH-OH group of donors, NAD or NADP as acceptor"/>
    <property type="evidence" value="ECO:0007669"/>
    <property type="project" value="InterPro"/>
</dbReference>
<dbReference type="SUPFAM" id="SSF48179">
    <property type="entry name" value="6-phosphogluconate dehydrogenase C-terminal domain-like"/>
    <property type="match status" value="1"/>
</dbReference>
<protein>
    <recommendedName>
        <fullName evidence="6">UDP-glucose/GDP-mannose dehydrogenase dimerisation domain-containing protein</fullName>
    </recommendedName>
</protein>
<dbReference type="Gene3D" id="3.40.50.720">
    <property type="entry name" value="NAD(P)-binding Rossmann-like Domain"/>
    <property type="match status" value="1"/>
</dbReference>
<comment type="caution">
    <text evidence="4">The sequence shown here is derived from an EMBL/GenBank/DDBJ whole genome shotgun (WGS) entry which is preliminary data.</text>
</comment>
<evidence type="ECO:0008006" key="6">
    <source>
        <dbReference type="Google" id="ProtNLM"/>
    </source>
</evidence>